<organism evidence="1 2">
    <name type="scientific">Gordonia asplenii</name>
    <dbReference type="NCBI Taxonomy" id="2725283"/>
    <lineage>
        <taxon>Bacteria</taxon>
        <taxon>Bacillati</taxon>
        <taxon>Actinomycetota</taxon>
        <taxon>Actinomycetes</taxon>
        <taxon>Mycobacteriales</taxon>
        <taxon>Gordoniaceae</taxon>
        <taxon>Gordonia</taxon>
    </lineage>
</organism>
<keyword evidence="2" id="KW-1185">Reference proteome</keyword>
<name>A0A848KV47_9ACTN</name>
<dbReference type="AlphaFoldDB" id="A0A848KV47"/>
<dbReference type="EMBL" id="JABBNB010000014">
    <property type="protein sequence ID" value="NMO02536.1"/>
    <property type="molecule type" value="Genomic_DNA"/>
</dbReference>
<dbReference type="Proteomes" id="UP000550729">
    <property type="component" value="Unassembled WGS sequence"/>
</dbReference>
<evidence type="ECO:0000313" key="1">
    <source>
        <dbReference type="EMBL" id="NMO02536.1"/>
    </source>
</evidence>
<reference evidence="1 2" key="1">
    <citation type="submission" date="2020-04" db="EMBL/GenBank/DDBJ databases">
        <title>Gordonia sp. nov. TBRC 11910.</title>
        <authorList>
            <person name="Suriyachadkun C."/>
        </authorList>
    </citation>
    <scope>NUCLEOTIDE SEQUENCE [LARGE SCALE GENOMIC DNA]</scope>
    <source>
        <strain evidence="1 2">TBRC 11910</strain>
    </source>
</reference>
<proteinExistence type="predicted"/>
<dbReference type="RefSeq" id="WP_170195032.1">
    <property type="nucleotide sequence ID" value="NZ_JABBNB010000014.1"/>
</dbReference>
<accession>A0A848KV47</accession>
<protein>
    <submittedName>
        <fullName evidence="1">Uncharacterized protein</fullName>
    </submittedName>
</protein>
<gene>
    <name evidence="1" type="ORF">HH308_15075</name>
</gene>
<comment type="caution">
    <text evidence="1">The sequence shown here is derived from an EMBL/GenBank/DDBJ whole genome shotgun (WGS) entry which is preliminary data.</text>
</comment>
<sequence length="70" mass="7501">MTQYHGGRVPIGRDVWTVTFTDGEQYEAIDVLVPSGSTNADAQAVAQSIIAPDYLPGMYVVDVRPYAGGL</sequence>
<evidence type="ECO:0000313" key="2">
    <source>
        <dbReference type="Proteomes" id="UP000550729"/>
    </source>
</evidence>